<feature type="active site" description="Acyl-ester intermediate" evidence="2">
    <location>
        <position position="223"/>
    </location>
</feature>
<reference evidence="5 6" key="1">
    <citation type="submission" date="2023-11" db="EMBL/GenBank/DDBJ databases">
        <authorList>
            <person name="Hedman E."/>
            <person name="Englund M."/>
            <person name="Stromberg M."/>
            <person name="Nyberg Akerstrom W."/>
            <person name="Nylinder S."/>
            <person name="Jareborg N."/>
            <person name="Kallberg Y."/>
            <person name="Kronander E."/>
        </authorList>
    </citation>
    <scope>NUCLEOTIDE SEQUENCE [LARGE SCALE GENOMIC DNA]</scope>
</reference>
<organism evidence="5 6">
    <name type="scientific">Parnassius mnemosyne</name>
    <name type="common">clouded apollo</name>
    <dbReference type="NCBI Taxonomy" id="213953"/>
    <lineage>
        <taxon>Eukaryota</taxon>
        <taxon>Metazoa</taxon>
        <taxon>Ecdysozoa</taxon>
        <taxon>Arthropoda</taxon>
        <taxon>Hexapoda</taxon>
        <taxon>Insecta</taxon>
        <taxon>Pterygota</taxon>
        <taxon>Neoptera</taxon>
        <taxon>Endopterygota</taxon>
        <taxon>Lepidoptera</taxon>
        <taxon>Glossata</taxon>
        <taxon>Ditrysia</taxon>
        <taxon>Papilionoidea</taxon>
        <taxon>Papilionidae</taxon>
        <taxon>Parnassiinae</taxon>
        <taxon>Parnassini</taxon>
        <taxon>Parnassius</taxon>
        <taxon>Driopa</taxon>
    </lineage>
</organism>
<feature type="active site" description="Charge relay system" evidence="2">
    <location>
        <position position="125"/>
    </location>
</feature>
<dbReference type="SUPFAM" id="SSF75304">
    <property type="entry name" value="Amidase signature (AS) enzymes"/>
    <property type="match status" value="1"/>
</dbReference>
<sequence>MEVVVWLIGVVLRVLNVLLAPLYWLRARDSRRLPPIRDPLLMRSATDLARGIRTGELTSEQVVTAFIERVKEVNPYLNAVVDERYREAIEEARALDRQMKEARRAGNLEELLKDKPLYGLPFTVKESCSVAGLSDSVGWCEAAGRRAARDGGAVLGVRAGGARPLLASRTPELCLGWETATLRHRTHNPYRTARTPGGSSGGEAALVASGASPLSVASDIAGSIRIPAAFCGVFGHKATPGIIPIDGHVPTLTDEKFSKFLSVGPMCRFAEDLPLLMNVMAGEKRHLLNLDQPVDISQIKVFYMTEASKSWAFIPVEQCIRDAILNCVQYLHKECGAQLSEKKFKDLEDSFEMSISLFFSMKDIPNLLQDPANPKRDKSLIVELLKHIFGGATRSLQGLGFALINKTKLFIPASRRKFYEQKAEILRQEIVSTLGTNGVLLYPAHCGLAHEHGRVYTRASGVLYSMPLNVLGLPATVAPLGLHAGLPVAVQVIAGPYQDRLCLAVAKQLEIGFGGWRPPS</sequence>
<proteinExistence type="inferred from homology"/>
<comment type="caution">
    <text evidence="5">The sequence shown here is derived from an EMBL/GenBank/DDBJ whole genome shotgun (WGS) entry which is preliminary data.</text>
</comment>
<dbReference type="PANTHER" id="PTHR43372">
    <property type="entry name" value="FATTY-ACID AMIDE HYDROLASE"/>
    <property type="match status" value="1"/>
</dbReference>
<accession>A0AAV1LY81</accession>
<dbReference type="PROSITE" id="PS00571">
    <property type="entry name" value="AMIDASES"/>
    <property type="match status" value="1"/>
</dbReference>
<keyword evidence="3" id="KW-0812">Transmembrane</keyword>
<name>A0AAV1LY81_9NEOP</name>
<keyword evidence="3" id="KW-1133">Transmembrane helix</keyword>
<comment type="similarity">
    <text evidence="1">Belongs to the amidase family.</text>
</comment>
<feature type="domain" description="Amidase" evidence="4">
    <location>
        <begin position="62"/>
        <end position="503"/>
    </location>
</feature>
<evidence type="ECO:0000259" key="4">
    <source>
        <dbReference type="Pfam" id="PF01425"/>
    </source>
</evidence>
<evidence type="ECO:0000313" key="6">
    <source>
        <dbReference type="Proteomes" id="UP001314205"/>
    </source>
</evidence>
<evidence type="ECO:0000256" key="3">
    <source>
        <dbReference type="SAM" id="Phobius"/>
    </source>
</evidence>
<dbReference type="Proteomes" id="UP001314205">
    <property type="component" value="Unassembled WGS sequence"/>
</dbReference>
<keyword evidence="6" id="KW-1185">Reference proteome</keyword>
<dbReference type="PANTHER" id="PTHR43372:SF3">
    <property type="entry name" value="AT07710P-RELATED"/>
    <property type="match status" value="1"/>
</dbReference>
<keyword evidence="3" id="KW-0472">Membrane</keyword>
<dbReference type="EMBL" id="CAVLGL010000104">
    <property type="protein sequence ID" value="CAK1599142.1"/>
    <property type="molecule type" value="Genomic_DNA"/>
</dbReference>
<evidence type="ECO:0000313" key="5">
    <source>
        <dbReference type="EMBL" id="CAK1599142.1"/>
    </source>
</evidence>
<dbReference type="AlphaFoldDB" id="A0AAV1LY81"/>
<dbReference type="InterPro" id="IPR052739">
    <property type="entry name" value="FAAH2"/>
</dbReference>
<dbReference type="InterPro" id="IPR023631">
    <property type="entry name" value="Amidase_dom"/>
</dbReference>
<protein>
    <recommendedName>
        <fullName evidence="4">Amidase domain-containing protein</fullName>
    </recommendedName>
</protein>
<dbReference type="Pfam" id="PF01425">
    <property type="entry name" value="Amidase"/>
    <property type="match status" value="1"/>
</dbReference>
<gene>
    <name evidence="5" type="ORF">PARMNEM_LOCUS18048</name>
</gene>
<evidence type="ECO:0000256" key="2">
    <source>
        <dbReference type="PIRSR" id="PIRSR001221-1"/>
    </source>
</evidence>
<dbReference type="InterPro" id="IPR020556">
    <property type="entry name" value="Amidase_CS"/>
</dbReference>
<evidence type="ECO:0000256" key="1">
    <source>
        <dbReference type="ARBA" id="ARBA00009199"/>
    </source>
</evidence>
<dbReference type="GO" id="GO:0012505">
    <property type="term" value="C:endomembrane system"/>
    <property type="evidence" value="ECO:0007669"/>
    <property type="project" value="TreeGrafter"/>
</dbReference>
<dbReference type="InterPro" id="IPR036928">
    <property type="entry name" value="AS_sf"/>
</dbReference>
<dbReference type="PIRSF" id="PIRSF001221">
    <property type="entry name" value="Amidase_fungi"/>
    <property type="match status" value="1"/>
</dbReference>
<feature type="transmembrane region" description="Helical" evidence="3">
    <location>
        <begin position="6"/>
        <end position="25"/>
    </location>
</feature>
<feature type="active site" description="Charge relay system" evidence="2">
    <location>
        <position position="199"/>
    </location>
</feature>
<dbReference type="Gene3D" id="3.90.1300.10">
    <property type="entry name" value="Amidase signature (AS) domain"/>
    <property type="match status" value="1"/>
</dbReference>